<feature type="transmembrane region" description="Helical" evidence="1">
    <location>
        <begin position="201"/>
        <end position="224"/>
    </location>
</feature>
<keyword evidence="1" id="KW-1133">Transmembrane helix</keyword>
<dbReference type="AlphaFoldDB" id="A0A2G8K5N7"/>
<protein>
    <submittedName>
        <fullName evidence="3">Putative solute carrier family 35 member G1</fullName>
    </submittedName>
</protein>
<evidence type="ECO:0000256" key="1">
    <source>
        <dbReference type="SAM" id="Phobius"/>
    </source>
</evidence>
<keyword evidence="4" id="KW-1185">Reference proteome</keyword>
<feature type="transmembrane region" description="Helical" evidence="1">
    <location>
        <begin position="143"/>
        <end position="162"/>
    </location>
</feature>
<feature type="transmembrane region" description="Helical" evidence="1">
    <location>
        <begin position="86"/>
        <end position="110"/>
    </location>
</feature>
<keyword evidence="1" id="KW-0472">Membrane</keyword>
<dbReference type="Pfam" id="PF00892">
    <property type="entry name" value="EamA"/>
    <property type="match status" value="2"/>
</dbReference>
<dbReference type="EMBL" id="MRZV01000864">
    <property type="protein sequence ID" value="PIK43255.1"/>
    <property type="molecule type" value="Genomic_DNA"/>
</dbReference>
<sequence>MSSQYCRLTDQTVNLYDGLLHRRGIVLTLLGSVCYSVSDILIFKVSGTVPSAVISAWISFVELVLSMVYIPFLCQSCLQVQEWKTILLLVFGGFITAVADISYCLANVIISPGRSITLHYTSTIFTTILNFIFLRDQFYVSDVIFAILSCIGAALTVSTPFSSGNDAAGYQVGVALALVSAIGYAATTVSAAYISDTVNPLLVLLTIGPITLPFNGILCVYFQLSTFFYSAPVTLNLLSVGLFWFLGSGFLLVAVKYERPTVVAVVMTTQVIFVTIGQWLFLDIVTSWMDCIGIFLICVACVGGATMKRESTSSSGHDNTSSDAY</sequence>
<dbReference type="GO" id="GO:0016020">
    <property type="term" value="C:membrane"/>
    <property type="evidence" value="ECO:0007669"/>
    <property type="project" value="InterPro"/>
</dbReference>
<dbReference type="InterPro" id="IPR000620">
    <property type="entry name" value="EamA_dom"/>
</dbReference>
<feature type="domain" description="EamA" evidence="2">
    <location>
        <begin position="23"/>
        <end position="157"/>
    </location>
</feature>
<reference evidence="3 4" key="1">
    <citation type="journal article" date="2017" name="PLoS Biol.">
        <title>The sea cucumber genome provides insights into morphological evolution and visceral regeneration.</title>
        <authorList>
            <person name="Zhang X."/>
            <person name="Sun L."/>
            <person name="Yuan J."/>
            <person name="Sun Y."/>
            <person name="Gao Y."/>
            <person name="Zhang L."/>
            <person name="Li S."/>
            <person name="Dai H."/>
            <person name="Hamel J.F."/>
            <person name="Liu C."/>
            <person name="Yu Y."/>
            <person name="Liu S."/>
            <person name="Lin W."/>
            <person name="Guo K."/>
            <person name="Jin S."/>
            <person name="Xu P."/>
            <person name="Storey K.B."/>
            <person name="Huan P."/>
            <person name="Zhang T."/>
            <person name="Zhou Y."/>
            <person name="Zhang J."/>
            <person name="Lin C."/>
            <person name="Li X."/>
            <person name="Xing L."/>
            <person name="Huo D."/>
            <person name="Sun M."/>
            <person name="Wang L."/>
            <person name="Mercier A."/>
            <person name="Li F."/>
            <person name="Yang H."/>
            <person name="Xiang J."/>
        </authorList>
    </citation>
    <scope>NUCLEOTIDE SEQUENCE [LARGE SCALE GENOMIC DNA]</scope>
    <source>
        <strain evidence="3">Shaxun</strain>
        <tissue evidence="3">Muscle</tissue>
    </source>
</reference>
<feature type="transmembrane region" description="Helical" evidence="1">
    <location>
        <begin position="236"/>
        <end position="255"/>
    </location>
</feature>
<evidence type="ECO:0000313" key="4">
    <source>
        <dbReference type="Proteomes" id="UP000230750"/>
    </source>
</evidence>
<dbReference type="OrthoDB" id="306876at2759"/>
<evidence type="ECO:0000313" key="3">
    <source>
        <dbReference type="EMBL" id="PIK43255.1"/>
    </source>
</evidence>
<dbReference type="InterPro" id="IPR037185">
    <property type="entry name" value="EmrE-like"/>
</dbReference>
<feature type="domain" description="EamA" evidence="2">
    <location>
        <begin position="172"/>
        <end position="302"/>
    </location>
</feature>
<keyword evidence="1" id="KW-0812">Transmembrane</keyword>
<accession>A0A2G8K5N7</accession>
<dbReference type="SUPFAM" id="SSF103481">
    <property type="entry name" value="Multidrug resistance efflux transporter EmrE"/>
    <property type="match status" value="2"/>
</dbReference>
<name>A0A2G8K5N7_STIJA</name>
<feature type="transmembrane region" description="Helical" evidence="1">
    <location>
        <begin position="116"/>
        <end position="134"/>
    </location>
</feature>
<feature type="transmembrane region" description="Helical" evidence="1">
    <location>
        <begin position="24"/>
        <end position="42"/>
    </location>
</feature>
<organism evidence="3 4">
    <name type="scientific">Stichopus japonicus</name>
    <name type="common">Sea cucumber</name>
    <dbReference type="NCBI Taxonomy" id="307972"/>
    <lineage>
        <taxon>Eukaryota</taxon>
        <taxon>Metazoa</taxon>
        <taxon>Echinodermata</taxon>
        <taxon>Eleutherozoa</taxon>
        <taxon>Echinozoa</taxon>
        <taxon>Holothuroidea</taxon>
        <taxon>Aspidochirotacea</taxon>
        <taxon>Aspidochirotida</taxon>
        <taxon>Stichopodidae</taxon>
        <taxon>Apostichopus</taxon>
    </lineage>
</organism>
<proteinExistence type="predicted"/>
<feature type="transmembrane region" description="Helical" evidence="1">
    <location>
        <begin position="262"/>
        <end position="281"/>
    </location>
</feature>
<feature type="transmembrane region" description="Helical" evidence="1">
    <location>
        <begin position="287"/>
        <end position="307"/>
    </location>
</feature>
<evidence type="ECO:0000259" key="2">
    <source>
        <dbReference type="Pfam" id="PF00892"/>
    </source>
</evidence>
<feature type="transmembrane region" description="Helical" evidence="1">
    <location>
        <begin position="168"/>
        <end position="194"/>
    </location>
</feature>
<feature type="transmembrane region" description="Helical" evidence="1">
    <location>
        <begin position="54"/>
        <end position="74"/>
    </location>
</feature>
<dbReference type="PANTHER" id="PTHR22911">
    <property type="entry name" value="ACYL-MALONYL CONDENSING ENZYME-RELATED"/>
    <property type="match status" value="1"/>
</dbReference>
<dbReference type="PANTHER" id="PTHR22911:SF137">
    <property type="entry name" value="SOLUTE CARRIER FAMILY 35 MEMBER G2-RELATED"/>
    <property type="match status" value="1"/>
</dbReference>
<dbReference type="Proteomes" id="UP000230750">
    <property type="component" value="Unassembled WGS sequence"/>
</dbReference>
<comment type="caution">
    <text evidence="3">The sequence shown here is derived from an EMBL/GenBank/DDBJ whole genome shotgun (WGS) entry which is preliminary data.</text>
</comment>
<gene>
    <name evidence="3" type="ORF">BSL78_19893</name>
</gene>